<dbReference type="AlphaFoldDB" id="A0A516H0M7"/>
<dbReference type="Proteomes" id="UP000317496">
    <property type="component" value="Chromosome"/>
</dbReference>
<dbReference type="InterPro" id="IPR009922">
    <property type="entry name" value="DUF1457"/>
</dbReference>
<dbReference type="EMBL" id="CP041636">
    <property type="protein sequence ID" value="QDO97331.1"/>
    <property type="molecule type" value="Genomic_DNA"/>
</dbReference>
<evidence type="ECO:0000313" key="2">
    <source>
        <dbReference type="Proteomes" id="UP000317496"/>
    </source>
</evidence>
<dbReference type="KEGG" id="fer:FNB15_08660"/>
<protein>
    <submittedName>
        <fullName evidence="1">PAS domain-containing protein</fullName>
    </submittedName>
</protein>
<gene>
    <name evidence="1" type="ORF">FNB15_08660</name>
</gene>
<name>A0A516H0M7_9PROT</name>
<evidence type="ECO:0000313" key="1">
    <source>
        <dbReference type="EMBL" id="QDO97331.1"/>
    </source>
</evidence>
<organism evidence="1 2">
    <name type="scientific">Ferrovibrio terrae</name>
    <dbReference type="NCBI Taxonomy" id="2594003"/>
    <lineage>
        <taxon>Bacteria</taxon>
        <taxon>Pseudomonadati</taxon>
        <taxon>Pseudomonadota</taxon>
        <taxon>Alphaproteobacteria</taxon>
        <taxon>Rhodospirillales</taxon>
        <taxon>Rhodospirillaceae</taxon>
        <taxon>Ferrovibrio</taxon>
    </lineage>
</organism>
<sequence length="192" mass="20839">MVGQAGNAGAAEGAVAEPGVWPVFRDPRFLTLLRHWASNRVGLMMPRAVLDPVDIKACLAHIWLAQYLPGEDSFVFRLAGERVNEAWGANITGKRSEEFMPAASAVTATQIYRRILLTPAVHVGYRRIEPAERQEKGAERLVVPLSDADGGPWGIVGMSLYHFNPVTEADLPPYVGPDVTYYPCAGLPSGSP</sequence>
<accession>A0A516H0M7</accession>
<keyword evidence="2" id="KW-1185">Reference proteome</keyword>
<proteinExistence type="predicted"/>
<dbReference type="Pfam" id="PF07310">
    <property type="entry name" value="PAS_5"/>
    <property type="match status" value="1"/>
</dbReference>
<dbReference type="OrthoDB" id="7354362at2"/>
<reference evidence="1 2" key="1">
    <citation type="submission" date="2019-07" db="EMBL/GenBank/DDBJ databases">
        <title>Genome sequencing for Ferrovibrio sp. K5.</title>
        <authorList>
            <person name="Park S.-J."/>
        </authorList>
    </citation>
    <scope>NUCLEOTIDE SEQUENCE [LARGE SCALE GENOMIC DNA]</scope>
    <source>
        <strain evidence="1 2">K5</strain>
    </source>
</reference>
<dbReference type="RefSeq" id="WP_144068312.1">
    <property type="nucleotide sequence ID" value="NZ_CP041636.1"/>
</dbReference>